<evidence type="ECO:0000313" key="1">
    <source>
        <dbReference type="EMBL" id="QXY85145.1"/>
    </source>
</evidence>
<organism evidence="1">
    <name type="scientific">Salmonella bongori</name>
    <dbReference type="NCBI Taxonomy" id="54736"/>
    <lineage>
        <taxon>Bacteria</taxon>
        <taxon>Pseudomonadati</taxon>
        <taxon>Pseudomonadota</taxon>
        <taxon>Gammaproteobacteria</taxon>
        <taxon>Enterobacterales</taxon>
        <taxon>Enterobacteriaceae</taxon>
        <taxon>Salmonella</taxon>
    </lineage>
</organism>
<protein>
    <submittedName>
        <fullName evidence="1">Uncharacterized protein</fullName>
    </submittedName>
</protein>
<proteinExistence type="predicted"/>
<dbReference type="EMBL" id="CP035676">
    <property type="protein sequence ID" value="QXY85145.1"/>
    <property type="molecule type" value="Genomic_DNA"/>
</dbReference>
<gene>
    <name evidence="1" type="ORF">EWI73_15040</name>
</gene>
<accession>A0A8F8FLV6</accession>
<reference evidence="1" key="1">
    <citation type="submission" date="2019-02" db="EMBL/GenBank/DDBJ databases">
        <title>Average Nucleotide Identity (ANI) for Rapid Identification of Enteric Bacteria using Whole Genome Sequence (WGS).</title>
        <authorList>
            <person name="Dinsmore B."/>
            <person name="Lane C."/>
            <person name="Rowe L."/>
        </authorList>
    </citation>
    <scope>NUCLEOTIDE SEQUENCE</scope>
    <source>
        <strain evidence="1">04-0440</strain>
    </source>
</reference>
<name>A0A8F8FLV6_SALBN</name>
<dbReference type="AlphaFoldDB" id="A0A8F8FLV6"/>
<sequence>MMRQAALKMSFPLPGKAIRTRRDTLRFFCLWLVQVNAASVFLRKNKTTVTFNTNKITKNQYVNIICMIF</sequence>